<dbReference type="Pfam" id="PF20147">
    <property type="entry name" value="Crinkler"/>
    <property type="match status" value="1"/>
</dbReference>
<protein>
    <submittedName>
        <fullName evidence="5">5380_t:CDS:1</fullName>
    </submittedName>
</protein>
<evidence type="ECO:0000256" key="1">
    <source>
        <dbReference type="ARBA" id="ARBA00004340"/>
    </source>
</evidence>
<organism evidence="5 6">
    <name type="scientific">Gigaspora margarita</name>
    <dbReference type="NCBI Taxonomy" id="4874"/>
    <lineage>
        <taxon>Eukaryota</taxon>
        <taxon>Fungi</taxon>
        <taxon>Fungi incertae sedis</taxon>
        <taxon>Mucoromycota</taxon>
        <taxon>Glomeromycotina</taxon>
        <taxon>Glomeromycetes</taxon>
        <taxon>Diversisporales</taxon>
        <taxon>Gigasporaceae</taxon>
        <taxon>Gigaspora</taxon>
    </lineage>
</organism>
<gene>
    <name evidence="5" type="ORF">GMARGA_LOCUS20820</name>
</gene>
<proteinExistence type="predicted"/>
<keyword evidence="3" id="KW-0964">Secreted</keyword>
<evidence type="ECO:0000313" key="6">
    <source>
        <dbReference type="Proteomes" id="UP000789901"/>
    </source>
</evidence>
<comment type="subcellular location">
    <subcellularLocation>
        <location evidence="1">Host cell</location>
    </subcellularLocation>
    <subcellularLocation>
        <location evidence="2">Secreted</location>
    </subcellularLocation>
</comment>
<accession>A0ABN7VNM4</accession>
<sequence length="101" mass="11777">MFYVENMIFCLLLGEFLAKKYNFTVETDKLTYVSQLEKKIWSEKRNSLASVDARHLQLWKVDVSINDNKLDSINIDIEKELEGVMMFPADLISKHFNGNSL</sequence>
<reference evidence="5 6" key="1">
    <citation type="submission" date="2021-06" db="EMBL/GenBank/DDBJ databases">
        <authorList>
            <person name="Kallberg Y."/>
            <person name="Tangrot J."/>
            <person name="Rosling A."/>
        </authorList>
    </citation>
    <scope>NUCLEOTIDE SEQUENCE [LARGE SCALE GENOMIC DNA]</scope>
    <source>
        <strain evidence="5 6">120-4 pot B 10/14</strain>
    </source>
</reference>
<evidence type="ECO:0000259" key="4">
    <source>
        <dbReference type="Pfam" id="PF20147"/>
    </source>
</evidence>
<dbReference type="InterPro" id="IPR045379">
    <property type="entry name" value="Crinkler_N"/>
</dbReference>
<dbReference type="EMBL" id="CAJVQB010018624">
    <property type="protein sequence ID" value="CAG8788318.1"/>
    <property type="molecule type" value="Genomic_DNA"/>
</dbReference>
<keyword evidence="6" id="KW-1185">Reference proteome</keyword>
<feature type="non-terminal residue" evidence="5">
    <location>
        <position position="101"/>
    </location>
</feature>
<comment type="caution">
    <text evidence="5">The sequence shown here is derived from an EMBL/GenBank/DDBJ whole genome shotgun (WGS) entry which is preliminary data.</text>
</comment>
<evidence type="ECO:0000313" key="5">
    <source>
        <dbReference type="EMBL" id="CAG8788318.1"/>
    </source>
</evidence>
<dbReference type="Proteomes" id="UP000789901">
    <property type="component" value="Unassembled WGS sequence"/>
</dbReference>
<evidence type="ECO:0000256" key="2">
    <source>
        <dbReference type="ARBA" id="ARBA00004613"/>
    </source>
</evidence>
<feature type="domain" description="Crinkler effector protein N-terminal" evidence="4">
    <location>
        <begin position="8"/>
        <end position="98"/>
    </location>
</feature>
<evidence type="ECO:0000256" key="3">
    <source>
        <dbReference type="ARBA" id="ARBA00022525"/>
    </source>
</evidence>
<name>A0ABN7VNM4_GIGMA</name>